<organism evidence="1 2">
    <name type="scientific">Bacillus phage SalinJah</name>
    <dbReference type="NCBI Taxonomy" id="1837830"/>
    <lineage>
        <taxon>Viruses</taxon>
        <taxon>Duplodnaviria</taxon>
        <taxon>Heunggongvirae</taxon>
        <taxon>Uroviricota</taxon>
        <taxon>Caudoviricetes</taxon>
        <taxon>Herelleviridae</taxon>
        <taxon>Bastillevirinae</taxon>
        <taxon>Wphvirus</taxon>
        <taxon>Wphvirus BPS13</taxon>
    </lineage>
</organism>
<dbReference type="EMBL" id="KX011169">
    <property type="protein sequence ID" value="ANH50736.1"/>
    <property type="molecule type" value="Genomic_DNA"/>
</dbReference>
<accession>A0A173GBP4</accession>
<sequence length="87" mass="10356">MVMKVDLHDRYWLFYTPEYHTRGGLNDIVATTNSINQIIDWLQGESGKEYLLDHYITQNNTVAFDSLEFLTRSGDDVWRPCRAWERK</sequence>
<dbReference type="Proteomes" id="UP000203219">
    <property type="component" value="Segment"/>
</dbReference>
<name>A0A173GBP4_9CAUD</name>
<dbReference type="KEGG" id="vg:29059990"/>
<dbReference type="RefSeq" id="YP_009281996.1">
    <property type="nucleotide sequence ID" value="NC_031034.1"/>
</dbReference>
<reference evidence="2" key="1">
    <citation type="submission" date="2016-04" db="EMBL/GenBank/DDBJ databases">
        <authorList>
            <person name="Adebesin M.O."/>
            <person name="Ahama K."/>
            <person name="Alekasir E.M."/>
            <person name="Ali S."/>
            <person name="Aligholizadeh E."/>
            <person name="Allison J.M."/>
            <person name="Alzaher A."/>
            <person name="Andaya C.D."/>
            <person name="Asfaw S."/>
            <person name="Bansal N."/>
            <person name="Beauchard M.A."/>
            <person name="Betancourt K.A."/>
            <person name="Bhatia B."/>
            <person name="Boretti N.A."/>
            <person name="Brondi J.N."/>
            <person name="Byrd C.E."/>
            <person name="Cao A."/>
            <person name="Cardosa E.A."/>
            <person name="Carter A."/>
            <person name="Chen S."/>
            <person name="Chen Y."/>
            <person name="Clara V.K."/>
            <person name="Cobuzzi M."/>
            <person name="Conn O.L."/>
            <person name="Crosby I.A."/>
            <person name="Daly S.B."/>
            <person name="Depaz I.X."/>
            <person name="Dhaurali S."/>
            <person name="Dowdy K.M."/>
            <person name="Edokobi N.B."/>
            <person name="Ekanayake A.B."/>
            <person name="Ekekwe S.O."/>
            <person name="Emond M.A."/>
            <person name="Endres L."/>
            <person name="Eng S."/>
            <person name="Felkoski S.A."/>
            <person name="Gant C.D."/>
            <person name="Gaskin B."/>
            <person name="Gondal S."/>
            <person name="Gutmann J."/>
            <person name="Ha T.-A."/>
            <person name="Habteyes H."/>
            <person name="Hariri O."/>
            <person name="Healey R.M."/>
            <person name="Heins J.L."/>
            <person name="Henderson A.L."/>
            <person name="Hernandez F.M."/>
            <person name="Hoang P.T."/>
            <person name="Hope K.T."/>
            <person name="Husna A."/>
            <person name="Hussain A."/>
            <person name="Imani O."/>
            <person name="Jackson N.L."/>
            <person name="Jacob V.M."/>
            <person name="Kang C."/>
            <person name="Kantov R.M."/>
            <person name="Kavuru S."/>
            <person name="Kerr M.S."/>
            <person name="Khan O.A."/>
            <person name="Khan T.M."/>
            <person name="King T."/>
            <person name="Kulkarni R."/>
            <person name="Li A."/>
            <person name="Maczka C."/>
            <person name="Maisonet E."/>
            <person name="Majethia P.M."/>
            <person name="Malik D.A."/>
            <person name="Mariam A."/>
            <person name="Marquess E.B."/>
            <person name="Mattison J."/>
            <person name="Mcdonald N."/>
            <person name="Mehr S."/>
            <person name="Mengers S.R."/>
            <person name="Michaels D.P."/>
            <person name="Mondal S."/>
            <person name="Monney D.B."/>
            <person name="Nakhleh S.I."/>
            <person name="Ndubuizu N.C."/>
            <person name="Nguyen A.H."/>
            <person name="Nguyen K.M."/>
            <person name="Nguyen M.T."/>
            <person name="Nicholas M.L."/>
            <person name="Nimalan J.P."/>
            <person name="O'Connell R.A."/>
            <person name="Odoi E."/>
            <person name="Ojo L."/>
            <person name="Okoye A.E."/>
            <person name="Olateru-Olagbegi O."/>
            <person name="Osei K.V."/>
            <person name="Osei-Tutu A."/>
            <person name="Palilla A.M."/>
            <person name="Pancholi S."/>
            <person name="Park J.H."/>
            <person name="Patel K."/>
            <person name="Patel P."/>
            <person name="Pennington E."/>
            <person name="Peterson R.E."/>
            <person name="Pon J."/>
            <person name="Pourkarim H."/>
            <person name="Reed M.L."/>
            <person name="Rottman V."/>
            <person name="Salazar J."/>
            <person name="Samet S."/>
            <person name="Sendze O."/>
            <person name="Stelmack M.A."/>
            <person name="Stinnett R."/>
            <person name="Tchouaga A.L."/>
            <person name="Thompson E.M."/>
            <person name="Tran N.G."/>
            <person name="Truong T."/>
            <person name="Udo J.A."/>
            <person name="Verona L.T."/>
            <person name="Vu T.-Q."/>
            <person name="Wade J."/>
            <person name="Wang N.Q."/>
            <person name="Waters Z.M."/>
            <person name="Wellman R.J."/>
            <person name="Woldegabreal S."/>
            <person name="Yee A.C."/>
            <person name="Yirefu M."/>
            <person name="Zahangir S."/>
            <person name="Zhai Y."/>
            <person name="Devine C.L."/>
            <person name="Liao K."/>
            <person name="Prasad P.K."/>
            <person name="Ruthenberg K.J."/>
            <person name="Shonk J.A."/>
            <person name="Way M."/>
            <person name="Yousufi H.K."/>
            <person name="Cao L."/>
            <person name="Fox J."/>
            <person name="Hobbs E."/>
            <person name="Kilic S."/>
            <person name="Nunn R."/>
            <person name="Patel R."/>
            <person name="Rubenstein M."/>
            <person name="Cresawn S.G."/>
            <person name="Russell D.A."/>
            <person name="Pope W.H."/>
            <person name="Jacobs-Sera D."/>
            <person name="Hendrix R.W."/>
            <person name="Hatfull G.F."/>
            <person name="Erill I."/>
            <person name="Caruso S.M."/>
        </authorList>
    </citation>
    <scope>NUCLEOTIDE SEQUENCE [LARGE SCALE GENOMIC DNA]</scope>
</reference>
<evidence type="ECO:0000313" key="2">
    <source>
        <dbReference type="Proteomes" id="UP000203219"/>
    </source>
</evidence>
<proteinExistence type="predicted"/>
<evidence type="ECO:0000313" key="1">
    <source>
        <dbReference type="EMBL" id="ANH50736.1"/>
    </source>
</evidence>
<dbReference type="GeneID" id="29059990"/>
<gene>
    <name evidence="1" type="ORF">SALINJAH_42</name>
</gene>
<protein>
    <submittedName>
        <fullName evidence="1">Uncharacterized protein</fullName>
    </submittedName>
</protein>